<comment type="caution">
    <text evidence="1">The sequence shown here is derived from an EMBL/GenBank/DDBJ whole genome shotgun (WGS) entry which is preliminary data.</text>
</comment>
<evidence type="ECO:0000313" key="2">
    <source>
        <dbReference type="Proteomes" id="UP001154272"/>
    </source>
</evidence>
<proteinExistence type="predicted"/>
<dbReference type="RefSeq" id="WP_034338083.1">
    <property type="nucleotide sequence ID" value="NZ_CAMXCH010000001.1"/>
</dbReference>
<reference evidence="1" key="1">
    <citation type="submission" date="2022-10" db="EMBL/GenBank/DDBJ databases">
        <authorList>
            <person name="Botero Cardona J."/>
        </authorList>
    </citation>
    <scope>NUCLEOTIDE SEQUENCE</scope>
    <source>
        <strain evidence="1">R-83534</strain>
    </source>
</reference>
<dbReference type="EMBL" id="CAMXCH010000001">
    <property type="protein sequence ID" value="CAI3931837.1"/>
    <property type="molecule type" value="Genomic_DNA"/>
</dbReference>
<name>A0ABM9HLD6_9PROT</name>
<gene>
    <name evidence="1" type="ORF">R83534S58_LOCUS581</name>
</gene>
<dbReference type="Proteomes" id="UP001154272">
    <property type="component" value="Unassembled WGS sequence"/>
</dbReference>
<organism evidence="1 2">
    <name type="scientific">Commensalibacter papalotli</name>
    <name type="common">ex Botero et al. 2024</name>
    <dbReference type="NCBI Taxonomy" id="2972766"/>
    <lineage>
        <taxon>Bacteria</taxon>
        <taxon>Pseudomonadati</taxon>
        <taxon>Pseudomonadota</taxon>
        <taxon>Alphaproteobacteria</taxon>
        <taxon>Acetobacterales</taxon>
        <taxon>Acetobacteraceae</taxon>
    </lineage>
</organism>
<protein>
    <submittedName>
        <fullName evidence="1">Uncharacterized phage protein gp47/JayE (JayE)</fullName>
    </submittedName>
</protein>
<sequence length="476" mass="53219">MSSTNQNDTFKTNLAELQFTTSGITLPEESEILDAIIQDFQNAFDSKLQFKKENGEFLLSTPQGQLVTSIAAIISDRNRLLAHYVNQIDPNYAVGRMQDGIGRIYFIERKRATNTTVVGRCYGKINTKILEGTMVKDQQGNVYKSLADATIKDLDEQSNAYVDIVFECLKKGAITCPIKTLTERYQVIQGWESITNLQDGIVGIEDESQAQFEQRRRQSVAHNSLNSVDSIMAALINLDVVDDAYVIENYIDKALEKDKENKFQLPITLKPHSVYVCVSLRTQSTNKNSSSVESIKYQIARSIWSKKPPGCALNGNETVVIKDDTKDINGNLLYCPDTAPEYVINFDVAEPKPICIEVNIAKLKPITGDPVTLVQNKIYSVFMGKDGARKPRIGSQILASQFYCPVQSLGEWIGILSIKVGFLSDQKEFQADPSSSTGLIHPTEDVIRVAINQIPTLDPRHINVTFEEEKKDVFNE</sequence>
<accession>A0ABM9HLD6</accession>
<keyword evidence="2" id="KW-1185">Reference proteome</keyword>
<evidence type="ECO:0000313" key="1">
    <source>
        <dbReference type="EMBL" id="CAI3931837.1"/>
    </source>
</evidence>